<accession>A0AAW4J236</accession>
<organism evidence="1 2">
    <name type="scientific">Acinetobacter haemolyticus</name>
    <dbReference type="NCBI Taxonomy" id="29430"/>
    <lineage>
        <taxon>Bacteria</taxon>
        <taxon>Pseudomonadati</taxon>
        <taxon>Pseudomonadota</taxon>
        <taxon>Gammaproteobacteria</taxon>
        <taxon>Moraxellales</taxon>
        <taxon>Moraxellaceae</taxon>
        <taxon>Acinetobacter</taxon>
    </lineage>
</organism>
<comment type="caution">
    <text evidence="1">The sequence shown here is derived from an EMBL/GenBank/DDBJ whole genome shotgun (WGS) entry which is preliminary data.</text>
</comment>
<sequence>MQFKSTMVVLGAKSSKGEFQGRSYDSTTVFYKADLQEGDNFVGEVGESIKWGTSANFEKIKNLEFPLTADVTMEQVSNGKSSALVLLDLVPQKTSIPVKSA</sequence>
<dbReference type="AlphaFoldDB" id="A0AAW4J236"/>
<evidence type="ECO:0000313" key="2">
    <source>
        <dbReference type="Proteomes" id="UP000670925"/>
    </source>
</evidence>
<dbReference type="RefSeq" id="WP_206261636.1">
    <property type="nucleotide sequence ID" value="NZ_JAGFOT010000002.1"/>
</dbReference>
<name>A0AAW4J236_ACIHA</name>
<protein>
    <submittedName>
        <fullName evidence="1">Uncharacterized protein</fullName>
    </submittedName>
</protein>
<evidence type="ECO:0000313" key="1">
    <source>
        <dbReference type="EMBL" id="MBO3656976.1"/>
    </source>
</evidence>
<dbReference type="Proteomes" id="UP000670925">
    <property type="component" value="Unassembled WGS sequence"/>
</dbReference>
<proteinExistence type="predicted"/>
<dbReference type="EMBL" id="JAGFOT010000002">
    <property type="protein sequence ID" value="MBO3656976.1"/>
    <property type="molecule type" value="Genomic_DNA"/>
</dbReference>
<gene>
    <name evidence="1" type="ORF">J5N55_02585</name>
</gene>
<reference evidence="1" key="1">
    <citation type="submission" date="2021-03" db="EMBL/GenBank/DDBJ databases">
        <title>Acinetobacter spp. whole-genome sequenced from Terengganu.</title>
        <authorList>
            <person name="Mohd Rani F."/>
        </authorList>
    </citation>
    <scope>NUCLEOTIDE SEQUENCE</scope>
    <source>
        <strain evidence="1">AC1502</strain>
    </source>
</reference>